<sequence length="250" mass="27905">MKQRQRPKIQLETGYKRMLSKDSDDSADETELFIKRSYQDIPTMEKVVEEGDTLQALSIRYHCPISELKRLNNIHRENEIFAKRVVKVPARPFSMALASIHTSGSSSPSEKNGSLKKGVDAEILKSKLNDKFLNIPNTSSSSSNSNNSSNGAIEVNQVIFNSSVKPVSKVCDNVIENTLINEVDDEQVSLLPRSALIAETVVSRLSCSGADADIPWIALIICIVIVIFAVPLIYIFYIAEHFEQYHHSHS</sequence>
<dbReference type="PANTHER" id="PTHR20932:SF13">
    <property type="entry name" value="LD36653P"/>
    <property type="match status" value="1"/>
</dbReference>
<dbReference type="PROSITE" id="PS51782">
    <property type="entry name" value="LYSM"/>
    <property type="match status" value="1"/>
</dbReference>
<dbReference type="AlphaFoldDB" id="A0A8K0DGK1"/>
<dbReference type="Gene3D" id="3.10.350.10">
    <property type="entry name" value="LysM domain"/>
    <property type="match status" value="1"/>
</dbReference>
<name>A0A8K0DGK1_IGNLU</name>
<dbReference type="EMBL" id="VTPC01002345">
    <property type="protein sequence ID" value="KAF2900190.1"/>
    <property type="molecule type" value="Genomic_DNA"/>
</dbReference>
<comment type="caution">
    <text evidence="3">The sequence shown here is derived from an EMBL/GenBank/DDBJ whole genome shotgun (WGS) entry which is preliminary data.</text>
</comment>
<keyword evidence="1" id="KW-0472">Membrane</keyword>
<dbReference type="InterPro" id="IPR045030">
    <property type="entry name" value="LYSM1-4"/>
</dbReference>
<accession>A0A8K0DGK1</accession>
<dbReference type="OrthoDB" id="538216at2759"/>
<dbReference type="SUPFAM" id="SSF54106">
    <property type="entry name" value="LysM domain"/>
    <property type="match status" value="1"/>
</dbReference>
<keyword evidence="1" id="KW-0812">Transmembrane</keyword>
<gene>
    <name evidence="3" type="ORF">ILUMI_05985</name>
</gene>
<feature type="domain" description="LysM" evidence="2">
    <location>
        <begin position="44"/>
        <end position="88"/>
    </location>
</feature>
<proteinExistence type="predicted"/>
<keyword evidence="1" id="KW-1133">Transmembrane helix</keyword>
<evidence type="ECO:0000313" key="4">
    <source>
        <dbReference type="Proteomes" id="UP000801492"/>
    </source>
</evidence>
<dbReference type="InterPro" id="IPR018392">
    <property type="entry name" value="LysM"/>
</dbReference>
<organism evidence="3 4">
    <name type="scientific">Ignelater luminosus</name>
    <name type="common">Cucubano</name>
    <name type="synonym">Pyrophorus luminosus</name>
    <dbReference type="NCBI Taxonomy" id="2038154"/>
    <lineage>
        <taxon>Eukaryota</taxon>
        <taxon>Metazoa</taxon>
        <taxon>Ecdysozoa</taxon>
        <taxon>Arthropoda</taxon>
        <taxon>Hexapoda</taxon>
        <taxon>Insecta</taxon>
        <taxon>Pterygota</taxon>
        <taxon>Neoptera</taxon>
        <taxon>Endopterygota</taxon>
        <taxon>Coleoptera</taxon>
        <taxon>Polyphaga</taxon>
        <taxon>Elateriformia</taxon>
        <taxon>Elateroidea</taxon>
        <taxon>Elateridae</taxon>
        <taxon>Agrypninae</taxon>
        <taxon>Pyrophorini</taxon>
        <taxon>Ignelater</taxon>
    </lineage>
</organism>
<dbReference type="SMART" id="SM00257">
    <property type="entry name" value="LysM"/>
    <property type="match status" value="1"/>
</dbReference>
<protein>
    <recommendedName>
        <fullName evidence="2">LysM domain-containing protein</fullName>
    </recommendedName>
</protein>
<feature type="transmembrane region" description="Helical" evidence="1">
    <location>
        <begin position="214"/>
        <end position="239"/>
    </location>
</feature>
<dbReference type="PANTHER" id="PTHR20932">
    <property type="entry name" value="LYSM AND PUTATIVE PEPTIDOGLYCAN-BINDING DOMAIN-CONTAINING PROTEIN"/>
    <property type="match status" value="1"/>
</dbReference>
<evidence type="ECO:0000259" key="2">
    <source>
        <dbReference type="PROSITE" id="PS51782"/>
    </source>
</evidence>
<evidence type="ECO:0000313" key="3">
    <source>
        <dbReference type="EMBL" id="KAF2900190.1"/>
    </source>
</evidence>
<keyword evidence="4" id="KW-1185">Reference proteome</keyword>
<reference evidence="3" key="1">
    <citation type="submission" date="2019-08" db="EMBL/GenBank/DDBJ databases">
        <title>The genome of the North American firefly Photinus pyralis.</title>
        <authorList>
            <consortium name="Photinus pyralis genome working group"/>
            <person name="Fallon T.R."/>
            <person name="Sander Lower S.E."/>
            <person name="Weng J.-K."/>
        </authorList>
    </citation>
    <scope>NUCLEOTIDE SEQUENCE</scope>
    <source>
        <strain evidence="3">TRF0915ILg1</strain>
        <tissue evidence="3">Whole body</tissue>
    </source>
</reference>
<dbReference type="Pfam" id="PF01476">
    <property type="entry name" value="LysM"/>
    <property type="match status" value="1"/>
</dbReference>
<dbReference type="CDD" id="cd00118">
    <property type="entry name" value="LysM"/>
    <property type="match status" value="1"/>
</dbReference>
<evidence type="ECO:0000256" key="1">
    <source>
        <dbReference type="SAM" id="Phobius"/>
    </source>
</evidence>
<dbReference type="InterPro" id="IPR036779">
    <property type="entry name" value="LysM_dom_sf"/>
</dbReference>
<dbReference type="Proteomes" id="UP000801492">
    <property type="component" value="Unassembled WGS sequence"/>
</dbReference>